<dbReference type="Pfam" id="PF02357">
    <property type="entry name" value="NusG"/>
    <property type="match status" value="1"/>
</dbReference>
<dbReference type="InterPro" id="IPR043425">
    <property type="entry name" value="NusG-like"/>
</dbReference>
<evidence type="ECO:0000313" key="6">
    <source>
        <dbReference type="Proteomes" id="UP001549200"/>
    </source>
</evidence>
<evidence type="ECO:0000256" key="1">
    <source>
        <dbReference type="ARBA" id="ARBA00022814"/>
    </source>
</evidence>
<evidence type="ECO:0000259" key="4">
    <source>
        <dbReference type="SMART" id="SM00738"/>
    </source>
</evidence>
<dbReference type="Proteomes" id="UP001549200">
    <property type="component" value="Unassembled WGS sequence"/>
</dbReference>
<keyword evidence="2" id="KW-0805">Transcription regulation</keyword>
<protein>
    <submittedName>
        <fullName evidence="5">Transcriptional antiterminator NusG</fullName>
    </submittedName>
</protein>
<name>A0ABV2G1X9_9FIRM</name>
<accession>A0ABV2G1X9</accession>
<dbReference type="PANTHER" id="PTHR30265">
    <property type="entry name" value="RHO-INTERACTING TRANSCRIPTION TERMINATION FACTOR NUSG"/>
    <property type="match status" value="1"/>
</dbReference>
<evidence type="ECO:0000256" key="2">
    <source>
        <dbReference type="ARBA" id="ARBA00023015"/>
    </source>
</evidence>
<reference evidence="5 6" key="1">
    <citation type="submission" date="2024-06" db="EMBL/GenBank/DDBJ databases">
        <title>Genomic Encyclopedia of Type Strains, Phase IV (KMG-IV): sequencing the most valuable type-strain genomes for metagenomic binning, comparative biology and taxonomic classification.</title>
        <authorList>
            <person name="Goeker M."/>
        </authorList>
    </citation>
    <scope>NUCLEOTIDE SEQUENCE [LARGE SCALE GENOMIC DNA]</scope>
    <source>
        <strain evidence="5 6">DSM 19261</strain>
    </source>
</reference>
<dbReference type="SMART" id="SM00738">
    <property type="entry name" value="NGN"/>
    <property type="match status" value="1"/>
</dbReference>
<dbReference type="InterPro" id="IPR047663">
    <property type="entry name" value="Transcription_antiterm_LoaP"/>
</dbReference>
<dbReference type="SUPFAM" id="SSF50104">
    <property type="entry name" value="Translation proteins SH3-like domain"/>
    <property type="match status" value="1"/>
</dbReference>
<dbReference type="CDD" id="cd06091">
    <property type="entry name" value="KOW_NusG"/>
    <property type="match status" value="1"/>
</dbReference>
<dbReference type="InterPro" id="IPR006645">
    <property type="entry name" value="NGN-like_dom"/>
</dbReference>
<dbReference type="InterPro" id="IPR036735">
    <property type="entry name" value="NGN_dom_sf"/>
</dbReference>
<gene>
    <name evidence="5" type="ORF">ABID13_003960</name>
</gene>
<dbReference type="PANTHER" id="PTHR30265:SF4">
    <property type="entry name" value="KOW MOTIF FAMILY PROTEIN, EXPRESSED"/>
    <property type="match status" value="1"/>
</dbReference>
<dbReference type="Gene3D" id="2.30.30.30">
    <property type="match status" value="1"/>
</dbReference>
<keyword evidence="1" id="KW-0889">Transcription antitermination</keyword>
<dbReference type="InterPro" id="IPR014722">
    <property type="entry name" value="Rib_uL2_dom2"/>
</dbReference>
<feature type="domain" description="NusG-like N-terminal" evidence="4">
    <location>
        <begin position="23"/>
        <end position="126"/>
    </location>
</feature>
<dbReference type="NCBIfam" id="NF033641">
    <property type="entry name" value="antiterm_LoaP"/>
    <property type="match status" value="1"/>
</dbReference>
<evidence type="ECO:0000256" key="3">
    <source>
        <dbReference type="ARBA" id="ARBA00023163"/>
    </source>
</evidence>
<dbReference type="CDD" id="cd09889">
    <property type="entry name" value="NGN_Bact_2"/>
    <property type="match status" value="1"/>
</dbReference>
<sequence length="201" mass="23644">MKSIRIEELRTDKVPEKLEDMGMENWYAVQVRTGREESVLHLIKKIVDRTVLTECFIPYCERMKRYQGEWHKERSVLFPGYVFLITERVDELFQELKKIPEFTKILGDGAGFIPLREEERKMLTDTGGRDHLFEMSRGYIVGDQVIITSGPIKKMEGKITFIDRHKRFAVVQMDMFGRKIDVKIGLEIVRKQSKGEYKHGN</sequence>
<organism evidence="5 6">
    <name type="scientific">Enterocloster citroniae</name>
    <dbReference type="NCBI Taxonomy" id="358743"/>
    <lineage>
        <taxon>Bacteria</taxon>
        <taxon>Bacillati</taxon>
        <taxon>Bacillota</taxon>
        <taxon>Clostridia</taxon>
        <taxon>Lachnospirales</taxon>
        <taxon>Lachnospiraceae</taxon>
        <taxon>Enterocloster</taxon>
    </lineage>
</organism>
<proteinExistence type="predicted"/>
<dbReference type="EMBL" id="JBEPLZ010000017">
    <property type="protein sequence ID" value="MET3572303.1"/>
    <property type="molecule type" value="Genomic_DNA"/>
</dbReference>
<dbReference type="SUPFAM" id="SSF82679">
    <property type="entry name" value="N-utilization substance G protein NusG, N-terminal domain"/>
    <property type="match status" value="1"/>
</dbReference>
<keyword evidence="6" id="KW-1185">Reference proteome</keyword>
<comment type="caution">
    <text evidence="5">The sequence shown here is derived from an EMBL/GenBank/DDBJ whole genome shotgun (WGS) entry which is preliminary data.</text>
</comment>
<keyword evidence="3" id="KW-0804">Transcription</keyword>
<dbReference type="InterPro" id="IPR008991">
    <property type="entry name" value="Translation_prot_SH3-like_sf"/>
</dbReference>
<evidence type="ECO:0000313" key="5">
    <source>
        <dbReference type="EMBL" id="MET3572303.1"/>
    </source>
</evidence>
<dbReference type="Gene3D" id="3.30.70.940">
    <property type="entry name" value="NusG, N-terminal domain"/>
    <property type="match status" value="1"/>
</dbReference>